<keyword evidence="1" id="KW-1133">Transmembrane helix</keyword>
<dbReference type="Proteomes" id="UP000518266">
    <property type="component" value="Unassembled WGS sequence"/>
</dbReference>
<sequence length="95" mass="10609">MEQTAEERFNINRANVWDGAIRGFKGASFDPSHEMSVKFTDDEGQTEDGVDTGGPKRLLRLILVSVGLAALIMIVVAVNIWTRTKEKQTQMDEIN</sequence>
<accession>A0A7J5YPT5</accession>
<protein>
    <submittedName>
        <fullName evidence="2">Uncharacterized protein</fullName>
    </submittedName>
</protein>
<name>A0A7J5YPT5_DISMA</name>
<feature type="transmembrane region" description="Helical" evidence="1">
    <location>
        <begin position="58"/>
        <end position="81"/>
    </location>
</feature>
<keyword evidence="3" id="KW-1185">Reference proteome</keyword>
<dbReference type="OrthoDB" id="8745256at2759"/>
<proteinExistence type="predicted"/>
<comment type="caution">
    <text evidence="2">The sequence shown here is derived from an EMBL/GenBank/DDBJ whole genome shotgun (WGS) entry which is preliminary data.</text>
</comment>
<evidence type="ECO:0000313" key="2">
    <source>
        <dbReference type="EMBL" id="KAF3850268.1"/>
    </source>
</evidence>
<keyword evidence="1" id="KW-0472">Membrane</keyword>
<feature type="non-terminal residue" evidence="2">
    <location>
        <position position="95"/>
    </location>
</feature>
<dbReference type="AlphaFoldDB" id="A0A7J5YPT5"/>
<dbReference type="Gene3D" id="3.90.1750.10">
    <property type="entry name" value="Hect, E3 ligase catalytic domains"/>
    <property type="match status" value="1"/>
</dbReference>
<dbReference type="EMBL" id="JAAKFY010000011">
    <property type="protein sequence ID" value="KAF3850268.1"/>
    <property type="molecule type" value="Genomic_DNA"/>
</dbReference>
<organism evidence="2 3">
    <name type="scientific">Dissostichus mawsoni</name>
    <name type="common">Antarctic cod</name>
    <dbReference type="NCBI Taxonomy" id="36200"/>
    <lineage>
        <taxon>Eukaryota</taxon>
        <taxon>Metazoa</taxon>
        <taxon>Chordata</taxon>
        <taxon>Craniata</taxon>
        <taxon>Vertebrata</taxon>
        <taxon>Euteleostomi</taxon>
        <taxon>Actinopterygii</taxon>
        <taxon>Neopterygii</taxon>
        <taxon>Teleostei</taxon>
        <taxon>Neoteleostei</taxon>
        <taxon>Acanthomorphata</taxon>
        <taxon>Eupercaria</taxon>
        <taxon>Perciformes</taxon>
        <taxon>Notothenioidei</taxon>
        <taxon>Nototheniidae</taxon>
        <taxon>Dissostichus</taxon>
    </lineage>
</organism>
<evidence type="ECO:0000256" key="1">
    <source>
        <dbReference type="SAM" id="Phobius"/>
    </source>
</evidence>
<gene>
    <name evidence="2" type="ORF">F7725_019987</name>
</gene>
<keyword evidence="1" id="KW-0812">Transmembrane</keyword>
<evidence type="ECO:0000313" key="3">
    <source>
        <dbReference type="Proteomes" id="UP000518266"/>
    </source>
</evidence>
<reference evidence="2 3" key="1">
    <citation type="submission" date="2020-03" db="EMBL/GenBank/DDBJ databases">
        <title>Dissostichus mawsoni Genome sequencing and assembly.</title>
        <authorList>
            <person name="Park H."/>
        </authorList>
    </citation>
    <scope>NUCLEOTIDE SEQUENCE [LARGE SCALE GENOMIC DNA]</scope>
    <source>
        <strain evidence="2">DM0001</strain>
        <tissue evidence="2">Muscle</tissue>
    </source>
</reference>